<proteinExistence type="predicted"/>
<evidence type="ECO:0000313" key="4">
    <source>
        <dbReference type="EMBL" id="CRL46124.1"/>
    </source>
</evidence>
<protein>
    <submittedName>
        <fullName evidence="3">Phage-related minor tail protein</fullName>
    </submittedName>
</protein>
<dbReference type="Proteomes" id="UP000245838">
    <property type="component" value="Chromosome sggmmb4_Chromosome"/>
</dbReference>
<dbReference type="RefSeq" id="WP_166506577.1">
    <property type="nucleotide sequence ID" value="NZ_LN854557.1"/>
</dbReference>
<accession>A0A193QIE5</accession>
<dbReference type="InterPro" id="IPR010090">
    <property type="entry name" value="Phage_tape_meas"/>
</dbReference>
<sequence>MSLLPKEKKKLQAVAAQLYRHGISIRQSDNATAQLTRRTESYNRQLVAQQRHLSALTRMQASYARAKETRGKLAGREADAMAAGGGELYASQRLLAPGRDFDAGMSSVQALTRLGYLDAGQMDRVSDVLTGAFTRTNTDLRQLGETMTYAGPMAADLGVSLESMAAMAEILKEARQALRTFDQPSQARLKKDLFGEEAMVGMGAVMEAAVNGKYDALFNALMHAGGETGRIAQPRGAAGNALQMGLSRGAARAGRGQRWPCWAMGSGRWPLRALVCCAMLPERGLPCWLRHWWPRAY</sequence>
<dbReference type="EMBL" id="LN854557">
    <property type="protein sequence ID" value="CRL46124.1"/>
    <property type="molecule type" value="Genomic_DNA"/>
</dbReference>
<evidence type="ECO:0000313" key="2">
    <source>
        <dbReference type="EMBL" id="CRL44158.1"/>
    </source>
</evidence>
<reference evidence="3 5" key="1">
    <citation type="submission" date="2015-05" db="EMBL/GenBank/DDBJ databases">
        <authorList>
            <person name="Goodhead I."/>
        </authorList>
    </citation>
    <scope>NUCLEOTIDE SEQUENCE [LARGE SCALE GENOMIC DNA]</scope>
    <source>
        <strain evidence="3">B4</strain>
        <strain evidence="5">morsitans</strain>
    </source>
</reference>
<organism evidence="3 5">
    <name type="scientific">Sodalis glossinidius (strain morsitans)</name>
    <dbReference type="NCBI Taxonomy" id="343509"/>
    <lineage>
        <taxon>Bacteria</taxon>
        <taxon>Pseudomonadati</taxon>
        <taxon>Pseudomonadota</taxon>
        <taxon>Gammaproteobacteria</taxon>
        <taxon>Enterobacterales</taxon>
        <taxon>Bruguierivoracaceae</taxon>
        <taxon>Sodalis</taxon>
    </lineage>
</organism>
<gene>
    <name evidence="2" type="ORF">SGGMMB4_01100</name>
    <name evidence="3" type="ORF">SGGMMB4_02266</name>
    <name evidence="4" type="ORF">SGGMMB4_04467</name>
</gene>
<evidence type="ECO:0000259" key="1">
    <source>
        <dbReference type="Pfam" id="PF10145"/>
    </source>
</evidence>
<evidence type="ECO:0000313" key="3">
    <source>
        <dbReference type="EMBL" id="CRL44883.1"/>
    </source>
</evidence>
<dbReference type="AlphaFoldDB" id="A0A193QIE5"/>
<name>A0A193QIE5_SODGM</name>
<dbReference type="EMBL" id="LN854557">
    <property type="protein sequence ID" value="CRL44883.1"/>
    <property type="molecule type" value="Genomic_DNA"/>
</dbReference>
<feature type="domain" description="Phage tail tape measure protein" evidence="1">
    <location>
        <begin position="103"/>
        <end position="171"/>
    </location>
</feature>
<dbReference type="NCBIfam" id="TIGR01760">
    <property type="entry name" value="tape_meas_TP901"/>
    <property type="match status" value="1"/>
</dbReference>
<dbReference type="EMBL" id="LN854557">
    <property type="protein sequence ID" value="CRL44158.1"/>
    <property type="molecule type" value="Genomic_DNA"/>
</dbReference>
<dbReference type="Pfam" id="PF10145">
    <property type="entry name" value="PhageMin_Tail"/>
    <property type="match status" value="1"/>
</dbReference>
<evidence type="ECO:0000313" key="5">
    <source>
        <dbReference type="Proteomes" id="UP000245838"/>
    </source>
</evidence>